<reference evidence="1" key="2">
    <citation type="journal article" date="2015" name="Data Brief">
        <title>Shoot transcriptome of the giant reed, Arundo donax.</title>
        <authorList>
            <person name="Barrero R.A."/>
            <person name="Guerrero F.D."/>
            <person name="Moolhuijzen P."/>
            <person name="Goolsby J.A."/>
            <person name="Tidwell J."/>
            <person name="Bellgard S.E."/>
            <person name="Bellgard M.I."/>
        </authorList>
    </citation>
    <scope>NUCLEOTIDE SEQUENCE</scope>
    <source>
        <tissue evidence="1">Shoot tissue taken approximately 20 cm above the soil surface</tissue>
    </source>
</reference>
<proteinExistence type="predicted"/>
<dbReference type="EMBL" id="GBRH01225157">
    <property type="protein sequence ID" value="JAD72738.1"/>
    <property type="molecule type" value="Transcribed_RNA"/>
</dbReference>
<organism evidence="1">
    <name type="scientific">Arundo donax</name>
    <name type="common">Giant reed</name>
    <name type="synonym">Donax arundinaceus</name>
    <dbReference type="NCBI Taxonomy" id="35708"/>
    <lineage>
        <taxon>Eukaryota</taxon>
        <taxon>Viridiplantae</taxon>
        <taxon>Streptophyta</taxon>
        <taxon>Embryophyta</taxon>
        <taxon>Tracheophyta</taxon>
        <taxon>Spermatophyta</taxon>
        <taxon>Magnoliopsida</taxon>
        <taxon>Liliopsida</taxon>
        <taxon>Poales</taxon>
        <taxon>Poaceae</taxon>
        <taxon>PACMAD clade</taxon>
        <taxon>Arundinoideae</taxon>
        <taxon>Arundineae</taxon>
        <taxon>Arundo</taxon>
    </lineage>
</organism>
<dbReference type="AlphaFoldDB" id="A0A0A9CE54"/>
<evidence type="ECO:0000313" key="1">
    <source>
        <dbReference type="EMBL" id="JAD72738.1"/>
    </source>
</evidence>
<name>A0A0A9CE54_ARUDO</name>
<reference evidence="1" key="1">
    <citation type="submission" date="2014-09" db="EMBL/GenBank/DDBJ databases">
        <authorList>
            <person name="Magalhaes I.L.F."/>
            <person name="Oliveira U."/>
            <person name="Santos F.R."/>
            <person name="Vidigal T.H.D.A."/>
            <person name="Brescovit A.D."/>
            <person name="Santos A.J."/>
        </authorList>
    </citation>
    <scope>NUCLEOTIDE SEQUENCE</scope>
    <source>
        <tissue evidence="1">Shoot tissue taken approximately 20 cm above the soil surface</tissue>
    </source>
</reference>
<sequence>MKVAALLAFFLPSNCTDTT</sequence>
<protein>
    <submittedName>
        <fullName evidence="1">Uncharacterized protein</fullName>
    </submittedName>
</protein>
<accession>A0A0A9CE54</accession>